<reference evidence="8 9" key="1">
    <citation type="submission" date="2024-07" db="EMBL/GenBank/DDBJ databases">
        <title>Genomes of novel Serratia strains from suburban soil.</title>
        <authorList>
            <person name="Markert E.X."/>
            <person name="Severe K."/>
            <person name="Severe L."/>
            <person name="Twing K.I."/>
            <person name="Ward L.M."/>
        </authorList>
    </citation>
    <scope>NUCLEOTIDE SEQUENCE [LARGE SCALE GENOMIC DNA]</scope>
    <source>
        <strain evidence="8 9">3C-UT</strain>
    </source>
</reference>
<protein>
    <submittedName>
        <fullName evidence="8">Arginine decarboxylase</fullName>
        <ecNumber evidence="8">4.1.1.19</ecNumber>
    </submittedName>
</protein>
<dbReference type="PIRSF" id="PIRSF009393">
    <property type="entry name" value="Orn_decarb"/>
    <property type="match status" value="1"/>
</dbReference>
<keyword evidence="3" id="KW-0663">Pyridoxal phosphate</keyword>
<dbReference type="PANTHER" id="PTHR45229:SF3">
    <property type="entry name" value="BIODEGRADATIVE ARGININE DECARBOXYLASE"/>
    <property type="match status" value="1"/>
</dbReference>
<evidence type="ECO:0000313" key="8">
    <source>
        <dbReference type="EMBL" id="MEX3175328.1"/>
    </source>
</evidence>
<dbReference type="Proteomes" id="UP001558101">
    <property type="component" value="Unassembled WGS sequence"/>
</dbReference>
<keyword evidence="2" id="KW-0210">Decarboxylase</keyword>
<dbReference type="InterPro" id="IPR005308">
    <property type="entry name" value="OKR_de-COase_N"/>
</dbReference>
<evidence type="ECO:0000256" key="4">
    <source>
        <dbReference type="ARBA" id="ARBA00023239"/>
    </source>
</evidence>
<dbReference type="RefSeq" id="WP_218218246.1">
    <property type="nucleotide sequence ID" value="NZ_JAHTKS010000019.1"/>
</dbReference>
<name>A0ABV3UP28_9GAMM</name>
<evidence type="ECO:0000256" key="2">
    <source>
        <dbReference type="ARBA" id="ARBA00022793"/>
    </source>
</evidence>
<dbReference type="InterPro" id="IPR000310">
    <property type="entry name" value="Orn/Lys/Arg_deCO2ase_major_dom"/>
</dbReference>
<sequence>MKALLVESDFKTPGGYPTAAIERLIKQLNDRDIEVMRATSVPDGESIIDANEPIDCLLLARSMDPKEVDPAQNLLDKLHERQENAPVFLLSDRGTVTKTLSLEMMEQISEFAWILEDSADFIAGRIMAAIRRYRQQLLPPLMSAIMKYNQTHEYSWAVPGHQGGVGFTKTPAGRIFHDFYGENLFRTDSGIERTALGSLLDHTGAFKDSETNIARVFGAEKSYSGVVGTSGNNRSVMQACLTEKLAAVVDRNCHKSIEQGLILTGAAPVYMNPIRNAYGIIGPVPNSEMWYNTIEYKLLHNPFGERDNGYLVLTNSTYDGICYNVAAIERAISPGAGRESIVPVLHFDEAWYGYARFNTMYKNYFAMRDNPKDHASNLSTVVATQSSHKMLNALSPASYIHIRNGEKPLDFPRFNQAYMMHTTTSPSYIIAASNDIAAQMMDGECGQSLTQEAINEAVDFRQALARLYAEFQKKGEWFFKPWNIEKGRKPGEEKDVPFQDIPAEALATDQSYWVMNPDDEWHGFKGLDADWAMIDPVKVSILAPGINVDGTLEDTGVPAALVNAWLARNGIVPTRTTDFQLMFLFSMGVTKGKWGTLLEALLSFKRHYDANTPLSEVLPELAAKYSAEYGALGLKDLGDKMFAFLKQDDLGKLLNQAYDALPTPVLTPRAAYQKMVQGECELVGLDDLHGRVAANAVLPYPPGIPMLMSGEQFGEPVDGKESAQIAYLRALQKWDDTFAGFEHETAGITITDGKYQVMCIKTI</sequence>
<dbReference type="EC" id="4.1.1.19" evidence="8"/>
<accession>A0ABV3UP28</accession>
<comment type="caution">
    <text evidence="8">The sequence shown here is derived from an EMBL/GenBank/DDBJ whole genome shotgun (WGS) entry which is preliminary data.</text>
</comment>
<evidence type="ECO:0000259" key="7">
    <source>
        <dbReference type="Pfam" id="PF03711"/>
    </source>
</evidence>
<evidence type="ECO:0000259" key="5">
    <source>
        <dbReference type="Pfam" id="PF01276"/>
    </source>
</evidence>
<dbReference type="GO" id="GO:0008792">
    <property type="term" value="F:arginine decarboxylase activity"/>
    <property type="evidence" value="ECO:0007669"/>
    <property type="project" value="UniProtKB-EC"/>
</dbReference>
<gene>
    <name evidence="8" type="primary">adiA</name>
    <name evidence="8" type="ORF">AB4M04_24965</name>
</gene>
<proteinExistence type="predicted"/>
<dbReference type="EMBL" id="JBFQXQ010000007">
    <property type="protein sequence ID" value="MEX3175328.1"/>
    <property type="molecule type" value="Genomic_DNA"/>
</dbReference>
<dbReference type="Pfam" id="PF03709">
    <property type="entry name" value="OKR_DC_1_N"/>
    <property type="match status" value="1"/>
</dbReference>
<evidence type="ECO:0000256" key="3">
    <source>
        <dbReference type="ARBA" id="ARBA00022898"/>
    </source>
</evidence>
<comment type="cofactor">
    <cofactor evidence="1">
        <name>pyridoxal 5'-phosphate</name>
        <dbReference type="ChEBI" id="CHEBI:597326"/>
    </cofactor>
</comment>
<dbReference type="InterPro" id="IPR011193">
    <property type="entry name" value="Orn/lys/arg_de-COase"/>
</dbReference>
<feature type="domain" description="Orn/Lys/Arg decarboxylase C-terminal" evidence="7">
    <location>
        <begin position="618"/>
        <end position="750"/>
    </location>
</feature>
<organism evidence="8 9">
    <name type="scientific">Serratia quinivorans</name>
    <dbReference type="NCBI Taxonomy" id="137545"/>
    <lineage>
        <taxon>Bacteria</taxon>
        <taxon>Pseudomonadati</taxon>
        <taxon>Pseudomonadota</taxon>
        <taxon>Gammaproteobacteria</taxon>
        <taxon>Enterobacterales</taxon>
        <taxon>Yersiniaceae</taxon>
        <taxon>Serratia</taxon>
    </lineage>
</organism>
<dbReference type="InterPro" id="IPR008286">
    <property type="entry name" value="Prn/Lys/Arg_de-COase_C"/>
</dbReference>
<dbReference type="Pfam" id="PF03711">
    <property type="entry name" value="OKR_DC_1_C"/>
    <property type="match status" value="1"/>
</dbReference>
<evidence type="ECO:0000256" key="1">
    <source>
        <dbReference type="ARBA" id="ARBA00001933"/>
    </source>
</evidence>
<evidence type="ECO:0000313" key="9">
    <source>
        <dbReference type="Proteomes" id="UP001558101"/>
    </source>
</evidence>
<dbReference type="PANTHER" id="PTHR45229">
    <property type="entry name" value="CONSTITUTIVE ORNITHINE DECARBOXYLASE"/>
    <property type="match status" value="1"/>
</dbReference>
<feature type="domain" description="Orn/Lys/Arg decarboxylases family 1 pyridoxal-P attachment site" evidence="5">
    <location>
        <begin position="139"/>
        <end position="592"/>
    </location>
</feature>
<dbReference type="NCBIfam" id="NF011603">
    <property type="entry name" value="PRK15029.1"/>
    <property type="match status" value="1"/>
</dbReference>
<evidence type="ECO:0000259" key="6">
    <source>
        <dbReference type="Pfam" id="PF03709"/>
    </source>
</evidence>
<feature type="domain" description="Orn/Lys/Arg decarboxylase N-terminal" evidence="6">
    <location>
        <begin position="18"/>
        <end position="133"/>
    </location>
</feature>
<keyword evidence="9" id="KW-1185">Reference proteome</keyword>
<keyword evidence="4 8" id="KW-0456">Lyase</keyword>
<dbReference type="Pfam" id="PF01276">
    <property type="entry name" value="OKR_DC_1"/>
    <property type="match status" value="1"/>
</dbReference>